<evidence type="ECO:0000256" key="2">
    <source>
        <dbReference type="ARBA" id="ARBA00022801"/>
    </source>
</evidence>
<dbReference type="InterPro" id="IPR001940">
    <property type="entry name" value="Peptidase_S1C"/>
</dbReference>
<dbReference type="SUPFAM" id="SSF50494">
    <property type="entry name" value="Trypsin-like serine proteases"/>
    <property type="match status" value="1"/>
</dbReference>
<accession>A0A3B1A6A9</accession>
<dbReference type="InterPro" id="IPR051201">
    <property type="entry name" value="Chloro_Bact_Ser_Proteases"/>
</dbReference>
<protein>
    <submittedName>
        <fullName evidence="3">Serine protease MucD/AlgY associated with sigma factor RpoE</fullName>
    </submittedName>
</protein>
<keyword evidence="1 3" id="KW-0645">Protease</keyword>
<dbReference type="EMBL" id="UOFT01000055">
    <property type="protein sequence ID" value="VAW97090.1"/>
    <property type="molecule type" value="Genomic_DNA"/>
</dbReference>
<gene>
    <name evidence="3" type="ORF">MNBD_GAMMA23-1258</name>
</gene>
<reference evidence="3" key="1">
    <citation type="submission" date="2018-06" db="EMBL/GenBank/DDBJ databases">
        <authorList>
            <person name="Zhirakovskaya E."/>
        </authorList>
    </citation>
    <scope>NUCLEOTIDE SEQUENCE</scope>
</reference>
<organism evidence="3">
    <name type="scientific">hydrothermal vent metagenome</name>
    <dbReference type="NCBI Taxonomy" id="652676"/>
    <lineage>
        <taxon>unclassified sequences</taxon>
        <taxon>metagenomes</taxon>
        <taxon>ecological metagenomes</taxon>
    </lineage>
</organism>
<dbReference type="Pfam" id="PF13365">
    <property type="entry name" value="Trypsin_2"/>
    <property type="match status" value="1"/>
</dbReference>
<proteinExistence type="predicted"/>
<dbReference type="PANTHER" id="PTHR43343:SF3">
    <property type="entry name" value="PROTEASE DO-LIKE 8, CHLOROPLASTIC"/>
    <property type="match status" value="1"/>
</dbReference>
<dbReference type="PRINTS" id="PR00834">
    <property type="entry name" value="PROTEASES2C"/>
</dbReference>
<dbReference type="AlphaFoldDB" id="A0A3B1A6A9"/>
<name>A0A3B1A6A9_9ZZZZ</name>
<dbReference type="GO" id="GO:0004252">
    <property type="term" value="F:serine-type endopeptidase activity"/>
    <property type="evidence" value="ECO:0007669"/>
    <property type="project" value="InterPro"/>
</dbReference>
<dbReference type="InterPro" id="IPR009003">
    <property type="entry name" value="Peptidase_S1_PA"/>
</dbReference>
<dbReference type="Gene3D" id="2.40.10.120">
    <property type="match status" value="1"/>
</dbReference>
<evidence type="ECO:0000313" key="3">
    <source>
        <dbReference type="EMBL" id="VAW97090.1"/>
    </source>
</evidence>
<evidence type="ECO:0000256" key="1">
    <source>
        <dbReference type="ARBA" id="ARBA00022670"/>
    </source>
</evidence>
<keyword evidence="2" id="KW-0378">Hydrolase</keyword>
<dbReference type="PANTHER" id="PTHR43343">
    <property type="entry name" value="PEPTIDASE S12"/>
    <property type="match status" value="1"/>
</dbReference>
<sequence>MKTYPKLYLLFVLLLAFGNTTLANTKDVFSQYKSSLLQIRIVDVATDSKTTIGSGFFVNNAGLIATNYHVISKHVFEPKQYRIEYVLHDNKKTKSVYQAKLVNFDVIHDLALLQPEKKIIKTPYLKLQNASLTKGEKIFSIGNPHDLGMAIITGTYNGLVDDSINNRIHLSSAINPGMSGGPSITEKGKVIGVNVATAGNQIGFLVPVKYLKTLIKNKEQPKDFIEHIGKQILKNQDAYISRILKKPFKIKKLGHYQVPDKLASYLTCWGDSESKDLPYKISENSCATKNDIYLASNFTTGDIHYSRYHVSAENMSRYRFAYIMEHLYKDAAVFLTGSKKYFTNYECKTEFVTNNTITFKVSFCLRGYKHFSGVYDMMLSAVSLSKETTAIQTNLILAGVSYKNAISFSKKYLEAFSWAP</sequence>
<dbReference type="GO" id="GO:0006508">
    <property type="term" value="P:proteolysis"/>
    <property type="evidence" value="ECO:0007669"/>
    <property type="project" value="UniProtKB-KW"/>
</dbReference>